<evidence type="ECO:0000313" key="1">
    <source>
        <dbReference type="EMBL" id="CAB4145443.1"/>
    </source>
</evidence>
<reference evidence="1" key="1">
    <citation type="submission" date="2020-04" db="EMBL/GenBank/DDBJ databases">
        <authorList>
            <person name="Chiriac C."/>
            <person name="Salcher M."/>
            <person name="Ghai R."/>
            <person name="Kavagutti S V."/>
        </authorList>
    </citation>
    <scope>NUCLEOTIDE SEQUENCE</scope>
</reference>
<organism evidence="1">
    <name type="scientific">uncultured Caudovirales phage</name>
    <dbReference type="NCBI Taxonomy" id="2100421"/>
    <lineage>
        <taxon>Viruses</taxon>
        <taxon>Duplodnaviria</taxon>
        <taxon>Heunggongvirae</taxon>
        <taxon>Uroviricota</taxon>
        <taxon>Caudoviricetes</taxon>
        <taxon>Peduoviridae</taxon>
        <taxon>Maltschvirus</taxon>
        <taxon>Maltschvirus maltsch</taxon>
    </lineage>
</organism>
<sequence>MSGVQFKAEVTGIRDTVQLLKKTEPEIFKEFRSKAKFAVDPIVKDAQARLTAASSRNGKNAPLSGMVRPWGKKKGRVVPGWSQSVAIKGVKVQVRPSKTAFLTVTQRQIAPAVFDIAGRKNPNVLSRQLDLFARASRTMWPAAESKEDEVTKNLAELVDYVNEKTNKKLRF</sequence>
<protein>
    <submittedName>
        <fullName evidence="1">Uncharacterized protein</fullName>
    </submittedName>
</protein>
<proteinExistence type="predicted"/>
<name>A0A6J5MIZ9_9CAUD</name>
<accession>A0A6J5MIZ9</accession>
<gene>
    <name evidence="1" type="ORF">UFOVP492_12</name>
</gene>
<dbReference type="EMBL" id="LR796454">
    <property type="protein sequence ID" value="CAB4145443.1"/>
    <property type="molecule type" value="Genomic_DNA"/>
</dbReference>